<evidence type="ECO:0000313" key="10">
    <source>
        <dbReference type="EMBL" id="PWI74211.1"/>
    </source>
</evidence>
<dbReference type="PROSITE" id="PS00678">
    <property type="entry name" value="WD_REPEATS_1"/>
    <property type="match status" value="3"/>
</dbReference>
<feature type="compositionally biased region" description="Polar residues" evidence="8">
    <location>
        <begin position="358"/>
        <end position="367"/>
    </location>
</feature>
<dbReference type="InterPro" id="IPR059122">
    <property type="entry name" value="Beta-prop_WDR5-like"/>
</dbReference>
<sequence length="793" mass="86141">MWARQIALPVLAPSVHPLFAPAHSCHSSTERERRFSCPVVDSPDLPPSPRDSSAWIRHPGLATPVMAANSSTGAKRVIVGHSRWNRFLRCYWPEGNTADVTKDDARDQPYQAMEMEPLQIRPRPPRQHRIHRFTSHTRPTLPLLLAARACEPTANMSAVGPTSFSTGMPFAARLFCIENGPSAAPAGSPAAAGRARTLSGVSCRGTKAQSLIEVRQHMASSVLGHAVGKGKPFVLPSKDTVATSGPAFALLAGKATWLPTRVNISSAPGGLYIASLAADATPEAAASREPPSLAPLSASWFNDPNPVMDIDSRDELAAATPPLKRRRTDDDTSRRSGSPDGDAPRRGHPIIRRRSSTDNEATNGNEYPSSRQRPSRSPSPSRSRSRRRSRSRSSSSSRTRSESAPQSRTRSHSRRRSPSPSTSDRTRSESYSPRPRQAPTPPHEPLRPDYRPRLVLHGHTKPVSQVRISPNGRFIASASADATLKIWDAATGAHMDTLVGHMAGVSCLAWTPDSNTLASGSDDKAIRLWDRVTGRPKTTTRKSRAGQEIAALRGHHNYIHCLAFSPKGNILASGSYDEAVFLWDVRAGRLMRSLPAHSDPVSGIDFCRDGTLVVSCSTDGLIRVWDTSTGQCLRTLVHEDNPAVTNVCFSPNGRFVLAFNLDNCIRLWDYVAGTVKKTYQGHRNEKFAIGGCFAVLDGEPFIASASEDGDIVLWDVKSKDILQRVPGHKGICFWVDVHGETMVSAGQDNTVRVYRHRGSSNGTNGVVDASKAGSEKLLGELPIRQEDVKAENA</sequence>
<evidence type="ECO:0000256" key="3">
    <source>
        <dbReference type="ARBA" id="ARBA00023054"/>
    </source>
</evidence>
<organism evidence="10 11">
    <name type="scientific">Purpureocillium lilacinum</name>
    <name type="common">Paecilomyces lilacinus</name>
    <dbReference type="NCBI Taxonomy" id="33203"/>
    <lineage>
        <taxon>Eukaryota</taxon>
        <taxon>Fungi</taxon>
        <taxon>Dikarya</taxon>
        <taxon>Ascomycota</taxon>
        <taxon>Pezizomycotina</taxon>
        <taxon>Sordariomycetes</taxon>
        <taxon>Hypocreomycetidae</taxon>
        <taxon>Hypocreales</taxon>
        <taxon>Ophiocordycipitaceae</taxon>
        <taxon>Purpureocillium</taxon>
    </lineage>
</organism>
<dbReference type="InterPro" id="IPR001680">
    <property type="entry name" value="WD40_rpt"/>
</dbReference>
<keyword evidence="2" id="KW-0677">Repeat</keyword>
<comment type="caution">
    <text evidence="10">The sequence shown here is derived from an EMBL/GenBank/DDBJ whole genome shotgun (WGS) entry which is preliminary data.</text>
</comment>
<comment type="similarity">
    <text evidence="4">Belongs to the WD repeat MDV1/CAF4 family.</text>
</comment>
<proteinExistence type="inferred from homology"/>
<reference evidence="10 11" key="1">
    <citation type="journal article" date="2016" name="Front. Microbiol.">
        <title>Genome and transcriptome sequences reveal the specific parasitism of the nematophagous Purpureocillium lilacinum 36-1.</title>
        <authorList>
            <person name="Xie J."/>
            <person name="Li S."/>
            <person name="Mo C."/>
            <person name="Xiao X."/>
            <person name="Peng D."/>
            <person name="Wang G."/>
            <person name="Xiao Y."/>
        </authorList>
    </citation>
    <scope>NUCLEOTIDE SEQUENCE [LARGE SCALE GENOMIC DNA]</scope>
    <source>
        <strain evidence="10 11">36-1</strain>
    </source>
</reference>
<dbReference type="InterPro" id="IPR019775">
    <property type="entry name" value="WD40_repeat_CS"/>
</dbReference>
<dbReference type="GO" id="GO:0042393">
    <property type="term" value="F:histone binding"/>
    <property type="evidence" value="ECO:0007669"/>
    <property type="project" value="TreeGrafter"/>
</dbReference>
<evidence type="ECO:0000256" key="5">
    <source>
        <dbReference type="ARBA" id="ARBA00039789"/>
    </source>
</evidence>
<dbReference type="EMBL" id="LCWV01000003">
    <property type="protein sequence ID" value="PWI74211.1"/>
    <property type="molecule type" value="Genomic_DNA"/>
</dbReference>
<feature type="compositionally biased region" description="Low complexity" evidence="8">
    <location>
        <begin position="392"/>
        <end position="408"/>
    </location>
</feature>
<dbReference type="SUPFAM" id="SSF50978">
    <property type="entry name" value="WD40 repeat-like"/>
    <property type="match status" value="1"/>
</dbReference>
<evidence type="ECO:0000256" key="1">
    <source>
        <dbReference type="ARBA" id="ARBA00022574"/>
    </source>
</evidence>
<evidence type="ECO:0000259" key="9">
    <source>
        <dbReference type="Pfam" id="PF25175"/>
    </source>
</evidence>
<evidence type="ECO:0000256" key="4">
    <source>
        <dbReference type="ARBA" id="ARBA00038415"/>
    </source>
</evidence>
<dbReference type="PROSITE" id="PS50082">
    <property type="entry name" value="WD_REPEATS_2"/>
    <property type="match status" value="6"/>
</dbReference>
<evidence type="ECO:0000256" key="8">
    <source>
        <dbReference type="SAM" id="MobiDB-lite"/>
    </source>
</evidence>
<feature type="region of interest" description="Disordered" evidence="8">
    <location>
        <begin position="314"/>
        <end position="450"/>
    </location>
</feature>
<dbReference type="Pfam" id="PF25175">
    <property type="entry name" value="Beta-prop_WDR5"/>
    <property type="match status" value="1"/>
</dbReference>
<dbReference type="FunFam" id="2.130.10.10:FF:000510">
    <property type="entry name" value="WD repeat protein"/>
    <property type="match status" value="1"/>
</dbReference>
<evidence type="ECO:0000313" key="11">
    <source>
        <dbReference type="Proteomes" id="UP000245956"/>
    </source>
</evidence>
<dbReference type="InterPro" id="IPR036322">
    <property type="entry name" value="WD40_repeat_dom_sf"/>
</dbReference>
<dbReference type="GO" id="GO:0048188">
    <property type="term" value="C:Set1C/COMPASS complex"/>
    <property type="evidence" value="ECO:0007669"/>
    <property type="project" value="TreeGrafter"/>
</dbReference>
<feature type="repeat" description="WD" evidence="7">
    <location>
        <begin position="498"/>
        <end position="539"/>
    </location>
</feature>
<keyword evidence="1 7" id="KW-0853">WD repeat</keyword>
<dbReference type="AlphaFoldDB" id="A0A2U3EI75"/>
<feature type="repeat" description="WD" evidence="7">
    <location>
        <begin position="456"/>
        <end position="497"/>
    </location>
</feature>
<dbReference type="InterPro" id="IPR015943">
    <property type="entry name" value="WD40/YVTN_repeat-like_dom_sf"/>
</dbReference>
<feature type="repeat" description="WD" evidence="7">
    <location>
        <begin position="594"/>
        <end position="635"/>
    </location>
</feature>
<dbReference type="PANTHER" id="PTHR22847">
    <property type="entry name" value="WD40 REPEAT PROTEIN"/>
    <property type="match status" value="1"/>
</dbReference>
<gene>
    <name evidence="10" type="ORF">PCL_07525</name>
</gene>
<dbReference type="PRINTS" id="PR00320">
    <property type="entry name" value="GPROTEINBRPT"/>
</dbReference>
<dbReference type="PANTHER" id="PTHR22847:SF637">
    <property type="entry name" value="WD REPEAT DOMAIN 5B"/>
    <property type="match status" value="1"/>
</dbReference>
<dbReference type="PROSITE" id="PS50294">
    <property type="entry name" value="WD_REPEATS_REGION"/>
    <property type="match status" value="5"/>
</dbReference>
<evidence type="ECO:0000256" key="2">
    <source>
        <dbReference type="ARBA" id="ARBA00022737"/>
    </source>
</evidence>
<feature type="repeat" description="WD" evidence="7">
    <location>
        <begin position="552"/>
        <end position="593"/>
    </location>
</feature>
<comment type="function">
    <text evidence="6">Involved in mitochondrial fission. Acts as an adapter protein required to form mitochondrial fission complexes. Formation of these complexes is required to promote constriction and fission of the mitochondrial compartment at a late step in mitochondrial division.</text>
</comment>
<feature type="domain" description="WDR5-like beta-propeller" evidence="9">
    <location>
        <begin position="456"/>
        <end position="755"/>
    </location>
</feature>
<dbReference type="Gene3D" id="2.130.10.10">
    <property type="entry name" value="YVTN repeat-like/Quinoprotein amine dehydrogenase"/>
    <property type="match status" value="1"/>
</dbReference>
<dbReference type="CDD" id="cd00200">
    <property type="entry name" value="WD40"/>
    <property type="match status" value="1"/>
</dbReference>
<feature type="compositionally biased region" description="Low complexity" evidence="8">
    <location>
        <begin position="368"/>
        <end position="382"/>
    </location>
</feature>
<dbReference type="InterPro" id="IPR020472">
    <property type="entry name" value="WD40_PAC1"/>
</dbReference>
<keyword evidence="3" id="KW-0175">Coiled coil</keyword>
<feature type="repeat" description="WD" evidence="7">
    <location>
        <begin position="701"/>
        <end position="724"/>
    </location>
</feature>
<evidence type="ECO:0000256" key="7">
    <source>
        <dbReference type="PROSITE-ProRule" id="PRU00221"/>
    </source>
</evidence>
<accession>A0A2U3EI75</accession>
<name>A0A2U3EI75_PURLI</name>
<dbReference type="Proteomes" id="UP000245956">
    <property type="component" value="Unassembled WGS sequence"/>
</dbReference>
<dbReference type="SMART" id="SM00320">
    <property type="entry name" value="WD40"/>
    <property type="match status" value="7"/>
</dbReference>
<protein>
    <recommendedName>
        <fullName evidence="5">Mitochondrial division protein 1</fullName>
    </recommendedName>
</protein>
<evidence type="ECO:0000256" key="6">
    <source>
        <dbReference type="ARBA" id="ARBA00043913"/>
    </source>
</evidence>
<feature type="repeat" description="WD" evidence="7">
    <location>
        <begin position="637"/>
        <end position="678"/>
    </location>
</feature>